<accession>A0A2A9HC47</accession>
<keyword evidence="3" id="KW-0804">Transcription</keyword>
<evidence type="ECO:0000313" key="5">
    <source>
        <dbReference type="EMBL" id="PFG73544.1"/>
    </source>
</evidence>
<gene>
    <name evidence="5" type="ORF">A9A59_0744</name>
</gene>
<keyword evidence="1" id="KW-0805">Transcription regulation</keyword>
<evidence type="ECO:0000259" key="4">
    <source>
        <dbReference type="PROSITE" id="PS51118"/>
    </source>
</evidence>
<dbReference type="AlphaFoldDB" id="A0A2A9HC47"/>
<protein>
    <submittedName>
        <fullName evidence="5">HxlR family transcriptional regulator</fullName>
    </submittedName>
</protein>
<dbReference type="SUPFAM" id="SSF46785">
    <property type="entry name" value="Winged helix' DNA-binding domain"/>
    <property type="match status" value="1"/>
</dbReference>
<dbReference type="PANTHER" id="PTHR33204">
    <property type="entry name" value="TRANSCRIPTIONAL REGULATOR, MARR FAMILY"/>
    <property type="match status" value="1"/>
</dbReference>
<proteinExistence type="predicted"/>
<dbReference type="Gene3D" id="1.10.10.10">
    <property type="entry name" value="Winged helix-like DNA-binding domain superfamily/Winged helix DNA-binding domain"/>
    <property type="match status" value="1"/>
</dbReference>
<organism evidence="5 6">
    <name type="scientific">Tepidiforma thermophila (strain KCTC 52669 / CGMCC 1.13589 / G233)</name>
    <dbReference type="NCBI Taxonomy" id="2761530"/>
    <lineage>
        <taxon>Bacteria</taxon>
        <taxon>Bacillati</taxon>
        <taxon>Chloroflexota</taxon>
        <taxon>Tepidiformia</taxon>
        <taxon>Tepidiformales</taxon>
        <taxon>Tepidiformaceae</taxon>
        <taxon>Tepidiforma</taxon>
    </lineage>
</organism>
<dbReference type="Pfam" id="PF01638">
    <property type="entry name" value="HxlR"/>
    <property type="match status" value="1"/>
</dbReference>
<comment type="caution">
    <text evidence="5">The sequence shown here is derived from an EMBL/GenBank/DDBJ whole genome shotgun (WGS) entry which is preliminary data.</text>
</comment>
<evidence type="ECO:0000256" key="2">
    <source>
        <dbReference type="ARBA" id="ARBA00023125"/>
    </source>
</evidence>
<keyword evidence="6" id="KW-1185">Reference proteome</keyword>
<sequence>MSTEAHDVVDVSPYCPAFQHTVELIGRRWTGAIIRSLLAGSCRFSAILAAIPGLSDRLLAERLRELEAEGIITRTVYPEHPVRIEYRLTEKGRELERIVAAIDAWTARWFDPAAHGIEPRGPVG</sequence>
<dbReference type="GO" id="GO:0003677">
    <property type="term" value="F:DNA binding"/>
    <property type="evidence" value="ECO:0007669"/>
    <property type="project" value="UniProtKB-KW"/>
</dbReference>
<name>A0A2A9HC47_TEPT2</name>
<dbReference type="InterPro" id="IPR036390">
    <property type="entry name" value="WH_DNA-bd_sf"/>
</dbReference>
<dbReference type="PROSITE" id="PS51118">
    <property type="entry name" value="HTH_HXLR"/>
    <property type="match status" value="1"/>
</dbReference>
<dbReference type="EMBL" id="PDJQ01000001">
    <property type="protein sequence ID" value="PFG73544.1"/>
    <property type="molecule type" value="Genomic_DNA"/>
</dbReference>
<dbReference type="InterPro" id="IPR036388">
    <property type="entry name" value="WH-like_DNA-bd_sf"/>
</dbReference>
<dbReference type="RefSeq" id="WP_098502997.1">
    <property type="nucleotide sequence ID" value="NZ_PDJQ01000001.1"/>
</dbReference>
<evidence type="ECO:0000256" key="1">
    <source>
        <dbReference type="ARBA" id="ARBA00023015"/>
    </source>
</evidence>
<evidence type="ECO:0000256" key="3">
    <source>
        <dbReference type="ARBA" id="ARBA00023163"/>
    </source>
</evidence>
<dbReference type="PANTHER" id="PTHR33204:SF37">
    <property type="entry name" value="HTH-TYPE TRANSCRIPTIONAL REGULATOR YODB"/>
    <property type="match status" value="1"/>
</dbReference>
<reference evidence="5 6" key="1">
    <citation type="submission" date="2017-09" db="EMBL/GenBank/DDBJ databases">
        <title>Sequencing the genomes of two abundant thermophiles in Great Basin hot springs: Thermocrinis jamiesonii and novel Chloroflexi Thermoflexus hugenholtzii.</title>
        <authorList>
            <person name="Hedlund B."/>
        </authorList>
    </citation>
    <scope>NUCLEOTIDE SEQUENCE [LARGE SCALE GENOMIC DNA]</scope>
    <source>
        <strain evidence="5 6">G233</strain>
    </source>
</reference>
<dbReference type="Proteomes" id="UP000223071">
    <property type="component" value="Unassembled WGS sequence"/>
</dbReference>
<keyword evidence="2" id="KW-0238">DNA-binding</keyword>
<feature type="domain" description="HTH hxlR-type" evidence="4">
    <location>
        <begin position="15"/>
        <end position="114"/>
    </location>
</feature>
<evidence type="ECO:0000313" key="6">
    <source>
        <dbReference type="Proteomes" id="UP000223071"/>
    </source>
</evidence>
<dbReference type="InterPro" id="IPR002577">
    <property type="entry name" value="HTH_HxlR"/>
</dbReference>